<dbReference type="Pfam" id="PF12805">
    <property type="entry name" value="FUSC-like"/>
    <property type="match status" value="1"/>
</dbReference>
<dbReference type="EMBL" id="QMFY01000011">
    <property type="protein sequence ID" value="RAV99443.1"/>
    <property type="molecule type" value="Genomic_DNA"/>
</dbReference>
<feature type="transmembrane region" description="Helical" evidence="7">
    <location>
        <begin position="488"/>
        <end position="509"/>
    </location>
</feature>
<evidence type="ECO:0000259" key="8">
    <source>
        <dbReference type="Pfam" id="PF12805"/>
    </source>
</evidence>
<proteinExistence type="inferred from homology"/>
<evidence type="ECO:0000256" key="5">
    <source>
        <dbReference type="ARBA" id="ARBA00023136"/>
    </source>
</evidence>
<feature type="transmembrane region" description="Helical" evidence="7">
    <location>
        <begin position="399"/>
        <end position="417"/>
    </location>
</feature>
<dbReference type="PANTHER" id="PTHR30509:SF9">
    <property type="entry name" value="MULTIDRUG RESISTANCE PROTEIN MDTO"/>
    <property type="match status" value="1"/>
</dbReference>
<organism evidence="10 11">
    <name type="scientific">Pseudochryseolinea flava</name>
    <dbReference type="NCBI Taxonomy" id="2059302"/>
    <lineage>
        <taxon>Bacteria</taxon>
        <taxon>Pseudomonadati</taxon>
        <taxon>Bacteroidota</taxon>
        <taxon>Cytophagia</taxon>
        <taxon>Cytophagales</taxon>
        <taxon>Fulvivirgaceae</taxon>
        <taxon>Pseudochryseolinea</taxon>
    </lineage>
</organism>
<comment type="caution">
    <text evidence="10">The sequence shown here is derived from an EMBL/GenBank/DDBJ whole genome shotgun (WGS) entry which is preliminary data.</text>
</comment>
<protein>
    <recommendedName>
        <fullName evidence="12">Integral membrane protein YccS N-terminal domain-containing protein</fullName>
    </recommendedName>
</protein>
<keyword evidence="11" id="KW-1185">Reference proteome</keyword>
<dbReference type="PANTHER" id="PTHR30509">
    <property type="entry name" value="P-HYDROXYBENZOIC ACID EFFLUX PUMP SUBUNIT-RELATED"/>
    <property type="match status" value="1"/>
</dbReference>
<dbReference type="OrthoDB" id="8670769at2"/>
<dbReference type="AlphaFoldDB" id="A0A364XYT4"/>
<keyword evidence="4 7" id="KW-1133">Transmembrane helix</keyword>
<evidence type="ECO:0000313" key="11">
    <source>
        <dbReference type="Proteomes" id="UP000251889"/>
    </source>
</evidence>
<evidence type="ECO:0000256" key="2">
    <source>
        <dbReference type="ARBA" id="ARBA00022475"/>
    </source>
</evidence>
<feature type="domain" description="Integral membrane bound transporter" evidence="9">
    <location>
        <begin position="410"/>
        <end position="533"/>
    </location>
</feature>
<evidence type="ECO:0000313" key="10">
    <source>
        <dbReference type="EMBL" id="RAV99443.1"/>
    </source>
</evidence>
<sequence length="707" mass="79179">MVSGRDYLREVQKFTTSQYWSTGLRITAGVMLPTFIMARMDWLTLGMPFLWGALFVSITDMPGPIHQRRNGMLAAIALNTIVVFITILIRDYPALLLLGVTLFSFSLALLGIYGARAGAVGTLALVIMLLNFVSRYDEEQFLLREVALVAGGGLWYTMLSLMLYRLRPYRLAEQAIGENLITIADYVKARGSLYGQNANLHDCFRRIMLAQVEVRRTEEQTRDLLFKTRQFVADASPKSRSMMMLFLDAMDLFESSLKSHQQYESLHKNLKDSEILVKIHGVILQLAAEIEHAGFRIQSGVAIKKNIDLSSNLSAIEVLIKSPQYDLSAADVHALLGTLENIRFMANGLQRLVLYSRNEVDISKATSSIEEVAKQVSAQPIDWDTLRENLTLSSNHFRYALRLTLALIVGYLLSSLLSLSHTYWVLLTILTILKPIYTQSRKRNIERLSGTFFGAFLALGMLAVVTNTAILLVVMILCMLLAYSFLRVNYFTFVFFLTLFIIITFHFLNPGEISHLVKERVIDTLIGSVIAAIAARFILPLWEHEQIEASLAEMIAANRQYFHDVWTASTSDEHGHLTGRPQSRSKAIVALANLSDKFQAMLVEPGQNGNSVAIHQLVIANHMLTGHIAAIPTGLPKSAFANDHLDQLALAIEQELTHAENQLLHKSTPSDKMPIKVSNTITQSANPLGIVYALAHDLRRICQRMQT</sequence>
<feature type="transmembrane region" description="Helical" evidence="7">
    <location>
        <begin position="146"/>
        <end position="164"/>
    </location>
</feature>
<feature type="transmembrane region" description="Helical" evidence="7">
    <location>
        <begin position="117"/>
        <end position="134"/>
    </location>
</feature>
<keyword evidence="5 7" id="KW-0472">Membrane</keyword>
<dbReference type="Pfam" id="PF13515">
    <property type="entry name" value="FUSC_2"/>
    <property type="match status" value="1"/>
</dbReference>
<evidence type="ECO:0000256" key="1">
    <source>
        <dbReference type="ARBA" id="ARBA00004651"/>
    </source>
</evidence>
<keyword evidence="2" id="KW-1003">Cell membrane</keyword>
<evidence type="ECO:0000256" key="7">
    <source>
        <dbReference type="SAM" id="Phobius"/>
    </source>
</evidence>
<dbReference type="InterPro" id="IPR049453">
    <property type="entry name" value="Memb_transporter_dom"/>
</dbReference>
<reference evidence="10 11" key="1">
    <citation type="submission" date="2018-06" db="EMBL/GenBank/DDBJ databases">
        <title>Chryseolinea flavus sp. nov., a member of the phylum Bacteroidetes isolated from soil.</title>
        <authorList>
            <person name="Li Y."/>
            <person name="Wang J."/>
        </authorList>
    </citation>
    <scope>NUCLEOTIDE SEQUENCE [LARGE SCALE GENOMIC DNA]</scope>
    <source>
        <strain evidence="10 11">SDU1-6</strain>
    </source>
</reference>
<gene>
    <name evidence="10" type="ORF">DQQ10_19685</name>
</gene>
<feature type="transmembrane region" description="Helical" evidence="7">
    <location>
        <begin position="42"/>
        <end position="59"/>
    </location>
</feature>
<dbReference type="RefSeq" id="WP_112748632.1">
    <property type="nucleotide sequence ID" value="NZ_QMFY01000011.1"/>
</dbReference>
<dbReference type="Proteomes" id="UP000251889">
    <property type="component" value="Unassembled WGS sequence"/>
</dbReference>
<evidence type="ECO:0000256" key="4">
    <source>
        <dbReference type="ARBA" id="ARBA00022989"/>
    </source>
</evidence>
<comment type="subcellular location">
    <subcellularLocation>
        <location evidence="1">Cell membrane</location>
        <topology evidence="1">Multi-pass membrane protein</topology>
    </subcellularLocation>
</comment>
<keyword evidence="3 7" id="KW-0812">Transmembrane</keyword>
<evidence type="ECO:0008006" key="12">
    <source>
        <dbReference type="Google" id="ProtNLM"/>
    </source>
</evidence>
<dbReference type="InterPro" id="IPR032692">
    <property type="entry name" value="YccS_N"/>
</dbReference>
<name>A0A364XYT4_9BACT</name>
<feature type="transmembrane region" description="Helical" evidence="7">
    <location>
        <begin position="71"/>
        <end position="89"/>
    </location>
</feature>
<comment type="similarity">
    <text evidence="6">Belongs to the YccS/YhfK family.</text>
</comment>
<dbReference type="GO" id="GO:0005886">
    <property type="term" value="C:plasma membrane"/>
    <property type="evidence" value="ECO:0007669"/>
    <property type="project" value="UniProtKB-SubCell"/>
</dbReference>
<evidence type="ECO:0000256" key="6">
    <source>
        <dbReference type="ARBA" id="ARBA00043993"/>
    </source>
</evidence>
<feature type="transmembrane region" description="Helical" evidence="7">
    <location>
        <begin position="452"/>
        <end position="482"/>
    </location>
</feature>
<evidence type="ECO:0000259" key="9">
    <source>
        <dbReference type="Pfam" id="PF13515"/>
    </source>
</evidence>
<evidence type="ECO:0000256" key="3">
    <source>
        <dbReference type="ARBA" id="ARBA00022692"/>
    </source>
</evidence>
<feature type="domain" description="Integral membrane protein YccS N-terminal" evidence="8">
    <location>
        <begin position="73"/>
        <end position="343"/>
    </location>
</feature>
<accession>A0A364XYT4</accession>